<dbReference type="InterPro" id="IPR001202">
    <property type="entry name" value="WW_dom"/>
</dbReference>
<dbReference type="PROSITE" id="PS01159">
    <property type="entry name" value="WW_DOMAIN_1"/>
    <property type="match status" value="1"/>
</dbReference>
<name>A0A7S2N8Q8_9DINO</name>
<dbReference type="Gene3D" id="3.10.20.90">
    <property type="entry name" value="Phosphatidylinositol 3-kinase Catalytic Subunit, Chain A, domain 1"/>
    <property type="match status" value="1"/>
</dbReference>
<dbReference type="CDD" id="cd17039">
    <property type="entry name" value="Ubl_ubiquitin_like"/>
    <property type="match status" value="1"/>
</dbReference>
<dbReference type="AlphaFoldDB" id="A0A7S2N8Q8"/>
<reference evidence="4" key="1">
    <citation type="submission" date="2021-01" db="EMBL/GenBank/DDBJ databases">
        <authorList>
            <person name="Corre E."/>
            <person name="Pelletier E."/>
            <person name="Niang G."/>
            <person name="Scheremetjew M."/>
            <person name="Finn R."/>
            <person name="Kale V."/>
            <person name="Holt S."/>
            <person name="Cochrane G."/>
            <person name="Meng A."/>
            <person name="Brown T."/>
            <person name="Cohen L."/>
        </authorList>
    </citation>
    <scope>NUCLEOTIDE SEQUENCE</scope>
    <source>
        <strain evidence="4">RCC3387</strain>
    </source>
</reference>
<feature type="domain" description="Ubiquitin-like" evidence="3">
    <location>
        <begin position="10"/>
        <end position="79"/>
    </location>
</feature>
<evidence type="ECO:0000259" key="2">
    <source>
        <dbReference type="PROSITE" id="PS50020"/>
    </source>
</evidence>
<organism evidence="4">
    <name type="scientific">Zooxanthella nutricula</name>
    <dbReference type="NCBI Taxonomy" id="1333877"/>
    <lineage>
        <taxon>Eukaryota</taxon>
        <taxon>Sar</taxon>
        <taxon>Alveolata</taxon>
        <taxon>Dinophyceae</taxon>
        <taxon>Peridiniales</taxon>
        <taxon>Peridiniales incertae sedis</taxon>
        <taxon>Zooxanthella</taxon>
    </lineage>
</organism>
<dbReference type="SMART" id="SM00213">
    <property type="entry name" value="UBQ"/>
    <property type="match status" value="1"/>
</dbReference>
<dbReference type="InterPro" id="IPR053233">
    <property type="entry name" value="ABRA-related"/>
</dbReference>
<evidence type="ECO:0000256" key="1">
    <source>
        <dbReference type="SAM" id="MobiDB-lite"/>
    </source>
</evidence>
<feature type="region of interest" description="Disordered" evidence="1">
    <location>
        <begin position="248"/>
        <end position="268"/>
    </location>
</feature>
<feature type="domain" description="WW" evidence="2">
    <location>
        <begin position="142"/>
        <end position="174"/>
    </location>
</feature>
<dbReference type="PROSITE" id="PS50020">
    <property type="entry name" value="WW_DOMAIN_2"/>
    <property type="match status" value="1"/>
</dbReference>
<evidence type="ECO:0008006" key="5">
    <source>
        <dbReference type="Google" id="ProtNLM"/>
    </source>
</evidence>
<dbReference type="SMART" id="SM00456">
    <property type="entry name" value="WW"/>
    <property type="match status" value="1"/>
</dbReference>
<dbReference type="PROSITE" id="PS50053">
    <property type="entry name" value="UBIQUITIN_2"/>
    <property type="match status" value="1"/>
</dbReference>
<protein>
    <recommendedName>
        <fullName evidence="5">Ubiquitin-like domain-containing protein</fullName>
    </recommendedName>
</protein>
<dbReference type="SUPFAM" id="SSF54236">
    <property type="entry name" value="Ubiquitin-like"/>
    <property type="match status" value="1"/>
</dbReference>
<dbReference type="EMBL" id="HBGW01017888">
    <property type="protein sequence ID" value="CAD9526704.1"/>
    <property type="molecule type" value="Transcribed_RNA"/>
</dbReference>
<dbReference type="InterPro" id="IPR029071">
    <property type="entry name" value="Ubiquitin-like_domsf"/>
</dbReference>
<dbReference type="CDD" id="cd00201">
    <property type="entry name" value="WW"/>
    <property type="match status" value="1"/>
</dbReference>
<gene>
    <name evidence="4" type="ORF">BRAN1462_LOCUS11317</name>
</gene>
<dbReference type="Pfam" id="PF00240">
    <property type="entry name" value="ubiquitin"/>
    <property type="match status" value="1"/>
</dbReference>
<dbReference type="PANTHER" id="PTHR21715">
    <property type="entry name" value="RH04127P"/>
    <property type="match status" value="1"/>
</dbReference>
<sequence length="268" mass="29981">MAVGELDLRIHVVLGATGDEVAVIAARPDQTVRTLKKRIEDLEGTAPRQQRLLFGSNLLSNSHILADLGIREGSMVQLVRLFEEPISRVGTVVGDGITMASRDEDVFFEPTDDDVDEYAVCLGIDPEAEADLLWIAWEGLKTPVRDPWRVGASGDHLFYFNVETRESRWEHPIDEVQRSKYQRLKDCKTRPQPPSNPGVHMPAHRTWYAQCLEDRLAQQGDQIKSSADTRSVVPYGDMACPPAQPLVARAAEGSRRSDSMFDVSAMRR</sequence>
<evidence type="ECO:0000259" key="3">
    <source>
        <dbReference type="PROSITE" id="PS50053"/>
    </source>
</evidence>
<accession>A0A7S2N8Q8</accession>
<dbReference type="PANTHER" id="PTHR21715:SF0">
    <property type="entry name" value="RH04127P"/>
    <property type="match status" value="1"/>
</dbReference>
<dbReference type="Gene3D" id="3.30.1470.10">
    <property type="entry name" value="Photosystem I PsaD, reaction center subunit II"/>
    <property type="match status" value="1"/>
</dbReference>
<evidence type="ECO:0000313" key="4">
    <source>
        <dbReference type="EMBL" id="CAD9526704.1"/>
    </source>
</evidence>
<dbReference type="InterPro" id="IPR000626">
    <property type="entry name" value="Ubiquitin-like_dom"/>
</dbReference>
<proteinExistence type="predicted"/>